<dbReference type="SUPFAM" id="SSF54637">
    <property type="entry name" value="Thioesterase/thiol ester dehydrase-isomerase"/>
    <property type="match status" value="1"/>
</dbReference>
<reference evidence="4 5" key="1">
    <citation type="journal article" date="2016" name="Environ. Microbiol.">
        <title>New Methyloceanibacter diversity from North Sea sediments includes methanotroph containing solely the soluble methane monooxygenase.</title>
        <authorList>
            <person name="Vekeman B."/>
            <person name="Kerckhof F.M."/>
            <person name="Cremers G."/>
            <person name="de Vos P."/>
            <person name="Vandamme P."/>
            <person name="Boon N."/>
            <person name="Op den Camp H.J."/>
            <person name="Heylen K."/>
        </authorList>
    </citation>
    <scope>NUCLEOTIDE SEQUENCE [LARGE SCALE GENOMIC DNA]</scope>
    <source>
        <strain evidence="4 5">R-67176</strain>
    </source>
</reference>
<dbReference type="GO" id="GO:0047617">
    <property type="term" value="F:fatty acyl-CoA hydrolase activity"/>
    <property type="evidence" value="ECO:0007669"/>
    <property type="project" value="TreeGrafter"/>
</dbReference>
<dbReference type="Proteomes" id="UP000094172">
    <property type="component" value="Unassembled WGS sequence"/>
</dbReference>
<dbReference type="NCBIfam" id="TIGR00051">
    <property type="entry name" value="YbgC/FadM family acyl-CoA thioesterase"/>
    <property type="match status" value="1"/>
</dbReference>
<dbReference type="CDD" id="cd00586">
    <property type="entry name" value="4HBT"/>
    <property type="match status" value="1"/>
</dbReference>
<dbReference type="FunFam" id="3.10.129.10:FF:000004">
    <property type="entry name" value="Tol-pal system-associated acyl-CoA thioesterase"/>
    <property type="match status" value="1"/>
</dbReference>
<dbReference type="RefSeq" id="WP_083241146.1">
    <property type="nucleotide sequence ID" value="NZ_LPWE01000002.1"/>
</dbReference>
<dbReference type="InterPro" id="IPR029069">
    <property type="entry name" value="HotDog_dom_sf"/>
</dbReference>
<evidence type="ECO:0000259" key="3">
    <source>
        <dbReference type="Pfam" id="PF03061"/>
    </source>
</evidence>
<keyword evidence="5" id="KW-1185">Reference proteome</keyword>
<dbReference type="InterPro" id="IPR006684">
    <property type="entry name" value="YbgC/YbaW"/>
</dbReference>
<dbReference type="PANTHER" id="PTHR31793:SF37">
    <property type="entry name" value="ACYL-COA THIOESTER HYDROLASE YBGC"/>
    <property type="match status" value="1"/>
</dbReference>
<comment type="caution">
    <text evidence="4">The sequence shown here is derived from an EMBL/GenBank/DDBJ whole genome shotgun (WGS) entry which is preliminary data.</text>
</comment>
<dbReference type="PANTHER" id="PTHR31793">
    <property type="entry name" value="4-HYDROXYBENZOYL-COA THIOESTERASE FAMILY MEMBER"/>
    <property type="match status" value="1"/>
</dbReference>
<organism evidence="4 5">
    <name type="scientific">Methyloceanibacter stevinii</name>
    <dbReference type="NCBI Taxonomy" id="1774970"/>
    <lineage>
        <taxon>Bacteria</taxon>
        <taxon>Pseudomonadati</taxon>
        <taxon>Pseudomonadota</taxon>
        <taxon>Alphaproteobacteria</taxon>
        <taxon>Hyphomicrobiales</taxon>
        <taxon>Hyphomicrobiaceae</taxon>
        <taxon>Methyloceanibacter</taxon>
    </lineage>
</organism>
<dbReference type="PIRSF" id="PIRSF003230">
    <property type="entry name" value="YbgC"/>
    <property type="match status" value="1"/>
</dbReference>
<dbReference type="InterPro" id="IPR050563">
    <property type="entry name" value="4-hydroxybenzoyl-CoA_TE"/>
</dbReference>
<protein>
    <recommendedName>
        <fullName evidence="3">Thioesterase domain-containing protein</fullName>
    </recommendedName>
</protein>
<evidence type="ECO:0000313" key="5">
    <source>
        <dbReference type="Proteomes" id="UP000094172"/>
    </source>
</evidence>
<dbReference type="EMBL" id="LPWE01000002">
    <property type="protein sequence ID" value="ODR97266.1"/>
    <property type="molecule type" value="Genomic_DNA"/>
</dbReference>
<evidence type="ECO:0000313" key="4">
    <source>
        <dbReference type="EMBL" id="ODR97266.1"/>
    </source>
</evidence>
<name>A0A1E3VWD6_9HYPH</name>
<dbReference type="InterPro" id="IPR006683">
    <property type="entry name" value="Thioestr_dom"/>
</dbReference>
<sequence>MSETPPSNWPDLAGRIEGDRHILPVRVYFEDTDFTGLVYHANFLKFAERGRSDFIRNLGIDHRSLENPVEGDPAVFVVRRIEVDYLKPAHIDEVLEVVTHCAEIGGATLILSQEVRRDGVPLARLKVSVVLVSKAGKPQRLGHLVRDALERFVKVRD</sequence>
<accession>A0A1E3VWD6</accession>
<comment type="similarity">
    <text evidence="1">Belongs to the 4-hydroxybenzoyl-CoA thioesterase family.</text>
</comment>
<keyword evidence="2" id="KW-0378">Hydrolase</keyword>
<proteinExistence type="inferred from homology"/>
<evidence type="ECO:0000256" key="1">
    <source>
        <dbReference type="ARBA" id="ARBA00005953"/>
    </source>
</evidence>
<feature type="domain" description="Thioesterase" evidence="3">
    <location>
        <begin position="36"/>
        <end position="119"/>
    </location>
</feature>
<dbReference type="Gene3D" id="3.10.129.10">
    <property type="entry name" value="Hotdog Thioesterase"/>
    <property type="match status" value="1"/>
</dbReference>
<dbReference type="Pfam" id="PF03061">
    <property type="entry name" value="4HBT"/>
    <property type="match status" value="1"/>
</dbReference>
<dbReference type="AlphaFoldDB" id="A0A1E3VWD6"/>
<gene>
    <name evidence="4" type="ORF">AUC70_13535</name>
</gene>
<evidence type="ECO:0000256" key="2">
    <source>
        <dbReference type="ARBA" id="ARBA00022801"/>
    </source>
</evidence>
<dbReference type="STRING" id="1774970.AUC70_13535"/>